<gene>
    <name evidence="1" type="ORF">EFK07_31825</name>
</gene>
<accession>A0A3M8S773</accession>
<dbReference type="AlphaFoldDB" id="A0A3M8S773"/>
<sequence>MPSPMNILPSDHQAYADAVEAMRLYDEAKAAGLPEEAVERLRLIAEAQFQALTDYQLSAWGRQPKPVH</sequence>
<organism evidence="1 2">
    <name type="scientific">Pseudomonas putida</name>
    <name type="common">Arthrobacter siderocapsulatus</name>
    <dbReference type="NCBI Taxonomy" id="303"/>
    <lineage>
        <taxon>Bacteria</taxon>
        <taxon>Pseudomonadati</taxon>
        <taxon>Pseudomonadota</taxon>
        <taxon>Gammaproteobacteria</taxon>
        <taxon>Pseudomonadales</taxon>
        <taxon>Pseudomonadaceae</taxon>
        <taxon>Pseudomonas</taxon>
    </lineage>
</organism>
<protein>
    <submittedName>
        <fullName evidence="1">Uncharacterized protein</fullName>
    </submittedName>
</protein>
<evidence type="ECO:0000313" key="2">
    <source>
        <dbReference type="Proteomes" id="UP000278162"/>
    </source>
</evidence>
<evidence type="ECO:0000313" key="1">
    <source>
        <dbReference type="EMBL" id="RNF76858.1"/>
    </source>
</evidence>
<reference evidence="1 2" key="1">
    <citation type="submission" date="2018-10" db="EMBL/GenBank/DDBJ databases">
        <title>An outbreak of IMP-63 producing strain in France.</title>
        <authorList>
            <person name="Bour M."/>
            <person name="Liapis E."/>
            <person name="Plesiat P."/>
        </authorList>
    </citation>
    <scope>NUCLEOTIDE SEQUENCE [LARGE SCALE GENOMIC DNA]</scope>
    <source>
        <strain evidence="1 2">12917</strain>
    </source>
</reference>
<name>A0A3M8S773_PSEPU</name>
<dbReference type="EMBL" id="RJAI01000150">
    <property type="protein sequence ID" value="RNF76858.1"/>
    <property type="molecule type" value="Genomic_DNA"/>
</dbReference>
<comment type="caution">
    <text evidence="1">The sequence shown here is derived from an EMBL/GenBank/DDBJ whole genome shotgun (WGS) entry which is preliminary data.</text>
</comment>
<proteinExistence type="predicted"/>
<dbReference type="Proteomes" id="UP000278162">
    <property type="component" value="Unassembled WGS sequence"/>
</dbReference>